<keyword evidence="1" id="KW-0479">Metal-binding</keyword>
<feature type="region of interest" description="Disordered" evidence="2">
    <location>
        <begin position="1"/>
        <end position="84"/>
    </location>
</feature>
<feature type="compositionally biased region" description="Low complexity" evidence="2">
    <location>
        <begin position="391"/>
        <end position="415"/>
    </location>
</feature>
<dbReference type="Proteomes" id="UP001189429">
    <property type="component" value="Unassembled WGS sequence"/>
</dbReference>
<evidence type="ECO:0000313" key="4">
    <source>
        <dbReference type="EMBL" id="CAK0858778.1"/>
    </source>
</evidence>
<sequence length="841" mass="90577">VPQSPPAKSRALKRGIQVADLGPKRVDAAAGDTERSSSSPCSVRLGRPAQPQRAVQKWKWKRGAGGALAPEQKPRSRSGTPTLTRSVECRFGNACRRPDCWYTHPDGRARVGDGEGFPRMGETGRVCNYGRMCKRPDCWFRHPGGRVLKLRKERSRSRRTQRYRSSSGSQRSRRGASGSRAAAGENVRPCWHGASCTRENCPFDHPAVTKAVSESTAPAVQPQCHRGYFCRRPHCNLHHPAGRAGARQQERQAVRDAAADGARRAPRPSSRAPRAPSKEKLEGKRGDDGASDGRCATSSSSGSGSGSSSSSSSSSSSEPRRRSKRARKSRKAGRSPTRVAGKANGASRKAKRVAKKDTRSRGQRGRGCSASSRAAASGAQPARRRRRRPAGRSAGRPASNRSASRAAEPARWSPAGSSSEARGASPSRRGSPAGMTFQAFVRDHVDGSATADEALAMWRDHSARRRFQLMKEGAPGLLNDLYHPHAVLRRLDLRLALARGRAAAFASGLRGGLYDGICLRASAPQAEAALTSGAPECHVAGHLEPPAFALDPGVGAVIFRGVPAAASAWSALEALRGLEGLVDFSWQWPSPGEASSPAARDVLARFETPALAAAALRAAAPVLRATSPGAGVPALLEPAARLRAIVCPAAPPEGRAGAGEALSAKVVRHLDMLMGIPSEVTQAVLGWAGSSEKKLDVQVTYLRRVHHFCFYSARWCEDAWDLYRNCGAVVLRGVAEEGEAVDSSLEEARERSIARFLGEARLERAEPCEPAEREVVLLCQERTEKLAEGRYRCSECRKLFRGPEFAEKHVRRAHAELFDELRKGAREKAMYLAFAAGERLL</sequence>
<feature type="compositionally biased region" description="Low complexity" evidence="2">
    <location>
        <begin position="366"/>
        <end position="381"/>
    </location>
</feature>
<feature type="compositionally biased region" description="Basic residues" evidence="2">
    <location>
        <begin position="321"/>
        <end position="333"/>
    </location>
</feature>
<feature type="domain" description="C2H2-type" evidence="3">
    <location>
        <begin position="791"/>
        <end position="815"/>
    </location>
</feature>
<feature type="region of interest" description="Disordered" evidence="2">
    <location>
        <begin position="240"/>
        <end position="434"/>
    </location>
</feature>
<dbReference type="PANTHER" id="PTHR13165:SF0">
    <property type="entry name" value="SERRATE RNA EFFECTOR MOLECULE HOMOLOG"/>
    <property type="match status" value="1"/>
</dbReference>
<dbReference type="PROSITE" id="PS00028">
    <property type="entry name" value="ZINC_FINGER_C2H2_1"/>
    <property type="match status" value="1"/>
</dbReference>
<evidence type="ECO:0000313" key="5">
    <source>
        <dbReference type="Proteomes" id="UP001189429"/>
    </source>
</evidence>
<feature type="compositionally biased region" description="Basic and acidic residues" evidence="2">
    <location>
        <begin position="22"/>
        <end position="35"/>
    </location>
</feature>
<protein>
    <recommendedName>
        <fullName evidence="3">C2H2-type domain-containing protein</fullName>
    </recommendedName>
</protein>
<keyword evidence="1" id="KW-0862">Zinc</keyword>
<name>A0ABN9UGN0_9DINO</name>
<dbReference type="PANTHER" id="PTHR13165">
    <property type="entry name" value="ARSENITE-RESISTANCE PROTEIN 2"/>
    <property type="match status" value="1"/>
</dbReference>
<feature type="compositionally biased region" description="Basic and acidic residues" evidence="2">
    <location>
        <begin position="276"/>
        <end position="288"/>
    </location>
</feature>
<feature type="non-terminal residue" evidence="4">
    <location>
        <position position="1"/>
    </location>
</feature>
<feature type="compositionally biased region" description="Basic and acidic residues" evidence="2">
    <location>
        <begin position="248"/>
        <end position="263"/>
    </location>
</feature>
<dbReference type="InterPro" id="IPR039727">
    <property type="entry name" value="SE/Ars2"/>
</dbReference>
<reference evidence="4" key="1">
    <citation type="submission" date="2023-10" db="EMBL/GenBank/DDBJ databases">
        <authorList>
            <person name="Chen Y."/>
            <person name="Shah S."/>
            <person name="Dougan E. K."/>
            <person name="Thang M."/>
            <person name="Chan C."/>
        </authorList>
    </citation>
    <scope>NUCLEOTIDE SEQUENCE [LARGE SCALE GENOMIC DNA]</scope>
</reference>
<dbReference type="InterPro" id="IPR013087">
    <property type="entry name" value="Znf_C2H2_type"/>
</dbReference>
<keyword evidence="1" id="KW-0863">Zinc-finger</keyword>
<evidence type="ECO:0000259" key="3">
    <source>
        <dbReference type="PROSITE" id="PS50157"/>
    </source>
</evidence>
<organism evidence="4 5">
    <name type="scientific">Prorocentrum cordatum</name>
    <dbReference type="NCBI Taxonomy" id="2364126"/>
    <lineage>
        <taxon>Eukaryota</taxon>
        <taxon>Sar</taxon>
        <taxon>Alveolata</taxon>
        <taxon>Dinophyceae</taxon>
        <taxon>Prorocentrales</taxon>
        <taxon>Prorocentraceae</taxon>
        <taxon>Prorocentrum</taxon>
    </lineage>
</organism>
<evidence type="ECO:0000256" key="1">
    <source>
        <dbReference type="PROSITE-ProRule" id="PRU00042"/>
    </source>
</evidence>
<proteinExistence type="predicted"/>
<feature type="compositionally biased region" description="Low complexity" evidence="2">
    <location>
        <begin position="163"/>
        <end position="184"/>
    </location>
</feature>
<evidence type="ECO:0000256" key="2">
    <source>
        <dbReference type="SAM" id="MobiDB-lite"/>
    </source>
</evidence>
<keyword evidence="5" id="KW-1185">Reference proteome</keyword>
<dbReference type="PROSITE" id="PS50157">
    <property type="entry name" value="ZINC_FINGER_C2H2_2"/>
    <property type="match status" value="1"/>
</dbReference>
<feature type="compositionally biased region" description="Low complexity" evidence="2">
    <location>
        <begin position="298"/>
        <end position="317"/>
    </location>
</feature>
<comment type="caution">
    <text evidence="4">The sequence shown here is derived from an EMBL/GenBank/DDBJ whole genome shotgun (WGS) entry which is preliminary data.</text>
</comment>
<dbReference type="Gene3D" id="4.10.1000.40">
    <property type="match status" value="2"/>
</dbReference>
<feature type="region of interest" description="Disordered" evidence="2">
    <location>
        <begin position="150"/>
        <end position="184"/>
    </location>
</feature>
<feature type="compositionally biased region" description="Basic residues" evidence="2">
    <location>
        <begin position="150"/>
        <end position="162"/>
    </location>
</feature>
<dbReference type="EMBL" id="CAUYUJ010015838">
    <property type="protein sequence ID" value="CAK0858778.1"/>
    <property type="molecule type" value="Genomic_DNA"/>
</dbReference>
<accession>A0ABN9UGN0</accession>
<gene>
    <name evidence="4" type="ORF">PCOR1329_LOCUS48375</name>
</gene>